<organism evidence="1 2">
    <name type="scientific">Neurospora tetrasperma (strain FGSC 2508 / ATCC MYA-4615 / P0657)</name>
    <dbReference type="NCBI Taxonomy" id="510951"/>
    <lineage>
        <taxon>Eukaryota</taxon>
        <taxon>Fungi</taxon>
        <taxon>Dikarya</taxon>
        <taxon>Ascomycota</taxon>
        <taxon>Pezizomycotina</taxon>
        <taxon>Sordariomycetes</taxon>
        <taxon>Sordariomycetidae</taxon>
        <taxon>Sordariales</taxon>
        <taxon>Sordariaceae</taxon>
        <taxon>Neurospora</taxon>
    </lineage>
</organism>
<dbReference type="EMBL" id="GL891307">
    <property type="protein sequence ID" value="EGO54643.1"/>
    <property type="molecule type" value="Genomic_DNA"/>
</dbReference>
<protein>
    <submittedName>
        <fullName evidence="1">Uncharacterized protein</fullName>
    </submittedName>
</protein>
<feature type="non-terminal residue" evidence="1">
    <location>
        <position position="1"/>
    </location>
</feature>
<keyword evidence="2" id="KW-1185">Reference proteome</keyword>
<dbReference type="VEuPathDB" id="FungiDB:NEUTE1DRAFT_48320"/>
<dbReference type="KEGG" id="nte:NEUTE1DRAFT48320"/>
<evidence type="ECO:0000313" key="2">
    <source>
        <dbReference type="Proteomes" id="UP000008065"/>
    </source>
</evidence>
<gene>
    <name evidence="1" type="ORF">NEUTE1DRAFT_48320</name>
</gene>
<name>F8MV18_NEUT8</name>
<proteinExistence type="predicted"/>
<dbReference type="GeneID" id="20828151"/>
<dbReference type="RefSeq" id="XP_009853803.1">
    <property type="nucleotide sequence ID" value="XM_009855501.1"/>
</dbReference>
<reference evidence="2" key="1">
    <citation type="journal article" date="2011" name="Genetics">
        <title>Massive changes in genome architecture accompany the transition to self-fertility in the filamentous fungus Neurospora tetrasperma.</title>
        <authorList>
            <person name="Ellison C.E."/>
            <person name="Stajich J.E."/>
            <person name="Jacobson D.J."/>
            <person name="Natvig D.O."/>
            <person name="Lapidus A."/>
            <person name="Foster B."/>
            <person name="Aerts A."/>
            <person name="Riley R."/>
            <person name="Lindquist E.A."/>
            <person name="Grigoriev I.V."/>
            <person name="Taylor J.W."/>
        </authorList>
    </citation>
    <scope>NUCLEOTIDE SEQUENCE [LARGE SCALE GENOMIC DNA]</scope>
    <source>
        <strain evidence="2">FGSC 2508 / P0657</strain>
    </source>
</reference>
<sequence>RIISKEDEYSKYYNFNYIKNLRGRPYNTIPFANNLYTPQFIALINIQPPPPPL</sequence>
<accession>F8MV18</accession>
<dbReference type="Proteomes" id="UP000008065">
    <property type="component" value="Unassembled WGS sequence"/>
</dbReference>
<dbReference type="HOGENOM" id="CLU_3129807_0_0_1"/>
<dbReference type="AlphaFoldDB" id="F8MV18"/>
<evidence type="ECO:0000313" key="1">
    <source>
        <dbReference type="EMBL" id="EGO54643.1"/>
    </source>
</evidence>